<feature type="region of interest" description="Disordered" evidence="1">
    <location>
        <begin position="134"/>
        <end position="173"/>
    </location>
</feature>
<feature type="region of interest" description="Disordered" evidence="1">
    <location>
        <begin position="79"/>
        <end position="110"/>
    </location>
</feature>
<protein>
    <submittedName>
        <fullName evidence="3">Uncharacterized protein</fullName>
    </submittedName>
</protein>
<sequence length="295" mass="31825">MNEWLAAAPKTSRRKQPSPKSRQIMPARCEGAGGLAAGWVPREEGFGRVAELDWRLGEEESPGKMDVSARSATAVSPMYQQFRKKNKAPTPYTQRSSGSGSRPPSGSRHLPPFPWGFGVLSYPAAGRDLRRHIRGETPNTAGSPLPQIPVPRAASAPRPPESPAPVEKDAEEVPPRRSGCRAVVVLRFLGVAGVLLCRRWRAVSGWTVGVVVARGVRRTPAVGGVVACVGFVLAVLLLLLPSLVRVWGIALLFEGFWLVLPAPLHHVEMEYPPSPSPLRLILRLGGQECCGIDPA</sequence>
<keyword evidence="2" id="KW-0472">Membrane</keyword>
<evidence type="ECO:0000313" key="3">
    <source>
        <dbReference type="EMBL" id="KAH0541828.1"/>
    </source>
</evidence>
<name>A0A9P8I3R5_9PEZI</name>
<dbReference type="AlphaFoldDB" id="A0A9P8I3R5"/>
<feature type="region of interest" description="Disordered" evidence="1">
    <location>
        <begin position="1"/>
        <end position="29"/>
    </location>
</feature>
<organism evidence="3 4">
    <name type="scientific">Glutinoglossum americanum</name>
    <dbReference type="NCBI Taxonomy" id="1670608"/>
    <lineage>
        <taxon>Eukaryota</taxon>
        <taxon>Fungi</taxon>
        <taxon>Dikarya</taxon>
        <taxon>Ascomycota</taxon>
        <taxon>Pezizomycotina</taxon>
        <taxon>Geoglossomycetes</taxon>
        <taxon>Geoglossales</taxon>
        <taxon>Geoglossaceae</taxon>
        <taxon>Glutinoglossum</taxon>
    </lineage>
</organism>
<evidence type="ECO:0000313" key="4">
    <source>
        <dbReference type="Proteomes" id="UP000698800"/>
    </source>
</evidence>
<proteinExistence type="predicted"/>
<feature type="transmembrane region" description="Helical" evidence="2">
    <location>
        <begin position="221"/>
        <end position="240"/>
    </location>
</feature>
<reference evidence="3" key="1">
    <citation type="submission" date="2021-03" db="EMBL/GenBank/DDBJ databases">
        <title>Comparative genomics and phylogenomic investigation of the class Geoglossomycetes provide insights into ecological specialization and systematics.</title>
        <authorList>
            <person name="Melie T."/>
            <person name="Pirro S."/>
            <person name="Miller A.N."/>
            <person name="Quandt A."/>
        </authorList>
    </citation>
    <scope>NUCLEOTIDE SEQUENCE</scope>
    <source>
        <strain evidence="3">GBOQ0MN5Z8</strain>
    </source>
</reference>
<feature type="compositionally biased region" description="Low complexity" evidence="1">
    <location>
        <begin position="95"/>
        <end position="108"/>
    </location>
</feature>
<gene>
    <name evidence="3" type="ORF">FGG08_003711</name>
</gene>
<keyword evidence="4" id="KW-1185">Reference proteome</keyword>
<accession>A0A9P8I3R5</accession>
<evidence type="ECO:0000256" key="1">
    <source>
        <dbReference type="SAM" id="MobiDB-lite"/>
    </source>
</evidence>
<keyword evidence="2" id="KW-1133">Transmembrane helix</keyword>
<keyword evidence="2" id="KW-0812">Transmembrane</keyword>
<evidence type="ECO:0000256" key="2">
    <source>
        <dbReference type="SAM" id="Phobius"/>
    </source>
</evidence>
<dbReference type="EMBL" id="JAGHQL010000067">
    <property type="protein sequence ID" value="KAH0541828.1"/>
    <property type="molecule type" value="Genomic_DNA"/>
</dbReference>
<dbReference type="Proteomes" id="UP000698800">
    <property type="component" value="Unassembled WGS sequence"/>
</dbReference>
<comment type="caution">
    <text evidence="3">The sequence shown here is derived from an EMBL/GenBank/DDBJ whole genome shotgun (WGS) entry which is preliminary data.</text>
</comment>